<keyword evidence="6 11" id="KW-0031">Aminopeptidase</keyword>
<evidence type="ECO:0000256" key="3">
    <source>
        <dbReference type="ARBA" id="ARBA00010088"/>
    </source>
</evidence>
<feature type="active site" evidence="12">
    <location>
        <position position="273"/>
    </location>
</feature>
<comment type="subcellular location">
    <subcellularLocation>
        <location evidence="2 11">Cytoplasm</location>
    </subcellularLocation>
</comment>
<dbReference type="Proteomes" id="UP000055590">
    <property type="component" value="Chromosome"/>
</dbReference>
<evidence type="ECO:0000256" key="7">
    <source>
        <dbReference type="ARBA" id="ARBA00022490"/>
    </source>
</evidence>
<organism evidence="15 16">
    <name type="scientific">Vulgatibacter incomptus</name>
    <dbReference type="NCBI Taxonomy" id="1391653"/>
    <lineage>
        <taxon>Bacteria</taxon>
        <taxon>Pseudomonadati</taxon>
        <taxon>Myxococcota</taxon>
        <taxon>Myxococcia</taxon>
        <taxon>Myxococcales</taxon>
        <taxon>Cystobacterineae</taxon>
        <taxon>Vulgatibacteraceae</taxon>
        <taxon>Vulgatibacter</taxon>
    </lineage>
</organism>
<evidence type="ECO:0000256" key="13">
    <source>
        <dbReference type="RuleBase" id="RU003421"/>
    </source>
</evidence>
<dbReference type="PATRIC" id="fig|1391653.3.peg.3117"/>
<evidence type="ECO:0000313" key="15">
    <source>
        <dbReference type="EMBL" id="AKU92606.1"/>
    </source>
</evidence>
<reference evidence="15 16" key="1">
    <citation type="submission" date="2015-08" db="EMBL/GenBank/DDBJ databases">
        <authorList>
            <person name="Babu N.S."/>
            <person name="Beckwith C.J."/>
            <person name="Beseler K.G."/>
            <person name="Brison A."/>
            <person name="Carone J.V."/>
            <person name="Caskin T.P."/>
            <person name="Diamond M."/>
            <person name="Durham M.E."/>
            <person name="Foxe J.M."/>
            <person name="Go M."/>
            <person name="Henderson B.A."/>
            <person name="Jones I.B."/>
            <person name="McGettigan J.A."/>
            <person name="Micheletti S.J."/>
            <person name="Nasrallah M.E."/>
            <person name="Ortiz D."/>
            <person name="Piller C.R."/>
            <person name="Privatt S.R."/>
            <person name="Schneider S.L."/>
            <person name="Sharp S."/>
            <person name="Smith T.C."/>
            <person name="Stanton J.D."/>
            <person name="Ullery H.E."/>
            <person name="Wilson R.J."/>
            <person name="Serrano M.G."/>
            <person name="Buck G."/>
            <person name="Lee V."/>
            <person name="Wang Y."/>
            <person name="Carvalho R."/>
            <person name="Voegtly L."/>
            <person name="Shi R."/>
            <person name="Duckworth R."/>
            <person name="Johnson A."/>
            <person name="Loviza R."/>
            <person name="Walstead R."/>
            <person name="Shah Z."/>
            <person name="Kiflezghi M."/>
            <person name="Wade K."/>
            <person name="Ball S.L."/>
            <person name="Bradley K.W."/>
            <person name="Asai D.J."/>
            <person name="Bowman C.A."/>
            <person name="Russell D.A."/>
            <person name="Pope W.H."/>
            <person name="Jacobs-Sera D."/>
            <person name="Hendrix R.W."/>
            <person name="Hatfull G.F."/>
        </authorList>
    </citation>
    <scope>NUCLEOTIDE SEQUENCE [LARGE SCALE GENOMIC DNA]</scope>
    <source>
        <strain evidence="15 16">DSM 27710</strain>
    </source>
</reference>
<dbReference type="EMBL" id="CP012332">
    <property type="protein sequence ID" value="AKU92606.1"/>
    <property type="molecule type" value="Genomic_DNA"/>
</dbReference>
<gene>
    <name evidence="15" type="ORF">AKJ08_2993</name>
</gene>
<dbReference type="Pfam" id="PF00561">
    <property type="entry name" value="Abhydrolase_1"/>
    <property type="match status" value="1"/>
</dbReference>
<sequence>MRGFAMVHPAIEPTETGMLDVGDGQLVYWEASGNPNGKPALALHSGPGVGSSPGRRRAFASAGYRLVQFDQRGCGRSTPSVSDPSVGLEHNTTHHLIDDIERLREHLGIERWLVWGASWGTTLALAYAQRFPQRVSELVLLSVTLARPSDVHWLYHEAGRFFPAEWARFREGAPEGDRHDLVAAYDRLLNEQPDPEVRAKAAADWCAWEDAVLSLEEGWKPWDRFSDPAFRMTFARLCAHYFSNAAWLGEDELLRNMGRLAGIPGVLIHGRFDIQGPCDMPWLVAQAWPGAELELLPVGHSGGEAMMARMVEALARFAPGSR</sequence>
<dbReference type="InterPro" id="IPR002410">
    <property type="entry name" value="Peptidase_S33"/>
</dbReference>
<dbReference type="Gene3D" id="3.40.50.1820">
    <property type="entry name" value="alpha/beta hydrolase"/>
    <property type="match status" value="1"/>
</dbReference>
<keyword evidence="16" id="KW-1185">Reference proteome</keyword>
<keyword evidence="9 11" id="KW-0378">Hydrolase</keyword>
<proteinExistence type="inferred from homology"/>
<comment type="catalytic activity">
    <reaction evidence="1 11 13">
        <text>Release of N-terminal proline from a peptide.</text>
        <dbReference type="EC" id="3.4.11.5"/>
    </reaction>
</comment>
<name>A0A0K1PGQ4_9BACT</name>
<feature type="active site" description="Nucleophile" evidence="12">
    <location>
        <position position="118"/>
    </location>
</feature>
<accession>A0A0K1PGQ4</accession>
<dbReference type="GO" id="GO:0006508">
    <property type="term" value="P:proteolysis"/>
    <property type="evidence" value="ECO:0007669"/>
    <property type="project" value="UniProtKB-KW"/>
</dbReference>
<evidence type="ECO:0000256" key="10">
    <source>
        <dbReference type="ARBA" id="ARBA00029605"/>
    </source>
</evidence>
<dbReference type="GO" id="GO:0004177">
    <property type="term" value="F:aminopeptidase activity"/>
    <property type="evidence" value="ECO:0007669"/>
    <property type="project" value="UniProtKB-UniRule"/>
</dbReference>
<feature type="active site" description="Proton donor" evidence="12">
    <location>
        <position position="300"/>
    </location>
</feature>
<dbReference type="PRINTS" id="PR00111">
    <property type="entry name" value="ABHYDROLASE"/>
</dbReference>
<dbReference type="PIRSF" id="PIRSF006431">
    <property type="entry name" value="Pept_S33"/>
    <property type="match status" value="1"/>
</dbReference>
<evidence type="ECO:0000256" key="2">
    <source>
        <dbReference type="ARBA" id="ARBA00004496"/>
    </source>
</evidence>
<dbReference type="NCBIfam" id="TIGR01249">
    <property type="entry name" value="pro_imino_pep_1"/>
    <property type="match status" value="1"/>
</dbReference>
<keyword evidence="7 11" id="KW-0963">Cytoplasm</keyword>
<dbReference type="InterPro" id="IPR029058">
    <property type="entry name" value="AB_hydrolase_fold"/>
</dbReference>
<protein>
    <recommendedName>
        <fullName evidence="5 11">Proline iminopeptidase</fullName>
        <shortName evidence="11">PIP</shortName>
        <ecNumber evidence="4 11">3.4.11.5</ecNumber>
    </recommendedName>
    <alternativeName>
        <fullName evidence="10 11">Prolyl aminopeptidase</fullName>
    </alternativeName>
</protein>
<comment type="similarity">
    <text evidence="3 11 13">Belongs to the peptidase S33 family.</text>
</comment>
<evidence type="ECO:0000256" key="9">
    <source>
        <dbReference type="ARBA" id="ARBA00022801"/>
    </source>
</evidence>
<evidence type="ECO:0000259" key="14">
    <source>
        <dbReference type="Pfam" id="PF00561"/>
    </source>
</evidence>
<dbReference type="EC" id="3.4.11.5" evidence="4 11"/>
<dbReference type="GO" id="GO:0005737">
    <property type="term" value="C:cytoplasm"/>
    <property type="evidence" value="ECO:0007669"/>
    <property type="project" value="UniProtKB-SubCell"/>
</dbReference>
<dbReference type="PANTHER" id="PTHR43722:SF1">
    <property type="entry name" value="PROLINE IMINOPEPTIDASE"/>
    <property type="match status" value="1"/>
</dbReference>
<dbReference type="SUPFAM" id="SSF53474">
    <property type="entry name" value="alpha/beta-Hydrolases"/>
    <property type="match status" value="1"/>
</dbReference>
<dbReference type="PANTHER" id="PTHR43722">
    <property type="entry name" value="PROLINE IMINOPEPTIDASE"/>
    <property type="match status" value="1"/>
</dbReference>
<evidence type="ECO:0000256" key="5">
    <source>
        <dbReference type="ARBA" id="ARBA00021843"/>
    </source>
</evidence>
<keyword evidence="8 11" id="KW-0645">Protease</keyword>
<dbReference type="InterPro" id="IPR005944">
    <property type="entry name" value="Pro_iminopeptidase"/>
</dbReference>
<evidence type="ECO:0000256" key="8">
    <source>
        <dbReference type="ARBA" id="ARBA00022670"/>
    </source>
</evidence>
<evidence type="ECO:0000256" key="1">
    <source>
        <dbReference type="ARBA" id="ARBA00001585"/>
    </source>
</evidence>
<dbReference type="KEGG" id="vin:AKJ08_2993"/>
<evidence type="ECO:0000313" key="16">
    <source>
        <dbReference type="Proteomes" id="UP000055590"/>
    </source>
</evidence>
<evidence type="ECO:0000256" key="6">
    <source>
        <dbReference type="ARBA" id="ARBA00022438"/>
    </source>
</evidence>
<dbReference type="STRING" id="1391653.AKJ08_2993"/>
<feature type="domain" description="AB hydrolase-1" evidence="14">
    <location>
        <begin position="56"/>
        <end position="301"/>
    </location>
</feature>
<dbReference type="OrthoDB" id="9796770at2"/>
<dbReference type="InterPro" id="IPR000073">
    <property type="entry name" value="AB_hydrolase_1"/>
</dbReference>
<evidence type="ECO:0000256" key="11">
    <source>
        <dbReference type="PIRNR" id="PIRNR006431"/>
    </source>
</evidence>
<dbReference type="PRINTS" id="PR00793">
    <property type="entry name" value="PROAMNOPTASE"/>
</dbReference>
<dbReference type="AlphaFoldDB" id="A0A0K1PGQ4"/>
<evidence type="ECO:0000256" key="4">
    <source>
        <dbReference type="ARBA" id="ARBA00012568"/>
    </source>
</evidence>
<evidence type="ECO:0000256" key="12">
    <source>
        <dbReference type="PIRSR" id="PIRSR006431-1"/>
    </source>
</evidence>